<gene>
    <name evidence="1" type="ORF">FHG65_00155</name>
</gene>
<comment type="caution">
    <text evidence="1">The sequence shown here is derived from an EMBL/GenBank/DDBJ whole genome shotgun (WGS) entry which is preliminary data.</text>
</comment>
<protein>
    <recommendedName>
        <fullName evidence="3">RelA/SpoT domain-containing protein</fullName>
    </recommendedName>
</protein>
<reference evidence="1 2" key="1">
    <citation type="submission" date="2019-06" db="EMBL/GenBank/DDBJ databases">
        <title>Biocontrol Bacillus strains from Vietnam.</title>
        <authorList>
            <person name="Borriss R."/>
            <person name="Lasch P."/>
            <person name="Thanh Tam L.T."/>
        </authorList>
    </citation>
    <scope>NUCLEOTIDE SEQUENCE [LARGE SCALE GENOMIC DNA]</scope>
    <source>
        <strain evidence="1 2">A8</strain>
    </source>
</reference>
<proteinExistence type="predicted"/>
<dbReference type="RefSeq" id="WP_139019548.1">
    <property type="nucleotide sequence ID" value="NZ_JARPPZ010000146.1"/>
</dbReference>
<dbReference type="AlphaFoldDB" id="A0ABD7RME7"/>
<dbReference type="InterPro" id="IPR043519">
    <property type="entry name" value="NT_sf"/>
</dbReference>
<evidence type="ECO:0008006" key="3">
    <source>
        <dbReference type="Google" id="ProtNLM"/>
    </source>
</evidence>
<dbReference type="EMBL" id="VDDR01000001">
    <property type="protein sequence ID" value="TNC02656.1"/>
    <property type="molecule type" value="Genomic_DNA"/>
</dbReference>
<accession>A0ABD7RME7</accession>
<name>A0ABD7RME7_BACCE</name>
<evidence type="ECO:0000313" key="2">
    <source>
        <dbReference type="Proteomes" id="UP000309400"/>
    </source>
</evidence>
<organism evidence="1 2">
    <name type="scientific">Bacillus cereus</name>
    <dbReference type="NCBI Taxonomy" id="1396"/>
    <lineage>
        <taxon>Bacteria</taxon>
        <taxon>Bacillati</taxon>
        <taxon>Bacillota</taxon>
        <taxon>Bacilli</taxon>
        <taxon>Bacillales</taxon>
        <taxon>Bacillaceae</taxon>
        <taxon>Bacillus</taxon>
        <taxon>Bacillus cereus group</taxon>
    </lineage>
</organism>
<evidence type="ECO:0000313" key="1">
    <source>
        <dbReference type="EMBL" id="TNC02656.1"/>
    </source>
</evidence>
<dbReference type="SUPFAM" id="SSF81301">
    <property type="entry name" value="Nucleotidyltransferase"/>
    <property type="match status" value="1"/>
</dbReference>
<dbReference type="Gene3D" id="3.30.460.10">
    <property type="entry name" value="Beta Polymerase, domain 2"/>
    <property type="match status" value="1"/>
</dbReference>
<sequence length="243" mass="28479">MENLQLQGLQELESIKPYCHYIDIQKLILEIYDLHNDFSSSWTNRKAVGGFQLLNLKNKQVRHVSNVVEGKGMFVIDNAFYQLIKDYMSALNSFTGESDLEFDYINLDLRTRIKQNESVVNKLKYYRIGKVGQGAFNLNKCLNDLFGLRIIIDDFDHNCEYFDDLCGTLKSEYRIKAIDASKHDYKATHIYFYGDSNRYFPWELQIWSTADVVSNDESHFIHKQEYKSWANIYKNSEEIQGGV</sequence>
<dbReference type="Proteomes" id="UP000309400">
    <property type="component" value="Unassembled WGS sequence"/>
</dbReference>